<comment type="caution">
    <text evidence="4">The sequence shown here is derived from an EMBL/GenBank/DDBJ whole genome shotgun (WGS) entry which is preliminary data.</text>
</comment>
<organism evidence="4 5">
    <name type="scientific">Solanum commersonii</name>
    <name type="common">Commerson's wild potato</name>
    <name type="synonym">Commerson's nightshade</name>
    <dbReference type="NCBI Taxonomy" id="4109"/>
    <lineage>
        <taxon>Eukaryota</taxon>
        <taxon>Viridiplantae</taxon>
        <taxon>Streptophyta</taxon>
        <taxon>Embryophyta</taxon>
        <taxon>Tracheophyta</taxon>
        <taxon>Spermatophyta</taxon>
        <taxon>Magnoliopsida</taxon>
        <taxon>eudicotyledons</taxon>
        <taxon>Gunneridae</taxon>
        <taxon>Pentapetalae</taxon>
        <taxon>asterids</taxon>
        <taxon>lamiids</taxon>
        <taxon>Solanales</taxon>
        <taxon>Solanaceae</taxon>
        <taxon>Solanoideae</taxon>
        <taxon>Solaneae</taxon>
        <taxon>Solanum</taxon>
    </lineage>
</organism>
<name>A0A9J5WTZ6_SOLCO</name>
<protein>
    <recommendedName>
        <fullName evidence="6">Pentatricopeptide repeat-containing protein</fullName>
    </recommendedName>
</protein>
<dbReference type="NCBIfam" id="TIGR00756">
    <property type="entry name" value="PPR"/>
    <property type="match status" value="1"/>
</dbReference>
<accession>A0A9J5WTZ6</accession>
<gene>
    <name evidence="4" type="ORF">H5410_049916</name>
</gene>
<evidence type="ECO:0000256" key="3">
    <source>
        <dbReference type="PROSITE-ProRule" id="PRU00708"/>
    </source>
</evidence>
<dbReference type="Gene3D" id="1.25.40.10">
    <property type="entry name" value="Tetratricopeptide repeat domain"/>
    <property type="match status" value="1"/>
</dbReference>
<reference evidence="4 5" key="1">
    <citation type="submission" date="2020-09" db="EMBL/GenBank/DDBJ databases">
        <title>De no assembly of potato wild relative species, Solanum commersonii.</title>
        <authorList>
            <person name="Cho K."/>
        </authorList>
    </citation>
    <scope>NUCLEOTIDE SEQUENCE [LARGE SCALE GENOMIC DNA]</scope>
    <source>
        <strain evidence="4">LZ3.2</strain>
        <tissue evidence="4">Leaf</tissue>
    </source>
</reference>
<dbReference type="Pfam" id="PF13041">
    <property type="entry name" value="PPR_2"/>
    <property type="match status" value="1"/>
</dbReference>
<evidence type="ECO:0000256" key="2">
    <source>
        <dbReference type="ARBA" id="ARBA00022737"/>
    </source>
</evidence>
<dbReference type="GO" id="GO:0003729">
    <property type="term" value="F:mRNA binding"/>
    <property type="evidence" value="ECO:0007669"/>
    <property type="project" value="UniProtKB-ARBA"/>
</dbReference>
<keyword evidence="2" id="KW-0677">Repeat</keyword>
<feature type="repeat" description="PPR" evidence="3">
    <location>
        <begin position="6"/>
        <end position="40"/>
    </location>
</feature>
<dbReference type="PANTHER" id="PTHR45717">
    <property type="entry name" value="OS12G0527900 PROTEIN"/>
    <property type="match status" value="1"/>
</dbReference>
<proteinExistence type="inferred from homology"/>
<dbReference type="GO" id="GO:0005739">
    <property type="term" value="C:mitochondrion"/>
    <property type="evidence" value="ECO:0007669"/>
    <property type="project" value="TreeGrafter"/>
</dbReference>
<dbReference type="Proteomes" id="UP000824120">
    <property type="component" value="Chromosome 10"/>
</dbReference>
<dbReference type="PANTHER" id="PTHR45717:SF57">
    <property type="entry name" value="PENTACOTRIPEPTIDE-REPEAT REGION OF PRORP DOMAIN-CONTAINING PROTEIN"/>
    <property type="match status" value="1"/>
</dbReference>
<sequence length="63" mass="7374">MGLAHNPLCYNFMMNMYYRTGNWEKMDNMMNEMEGKGINVNQFTLIIRLSAYAAVGDSDEWIK</sequence>
<evidence type="ECO:0000313" key="5">
    <source>
        <dbReference type="Proteomes" id="UP000824120"/>
    </source>
</evidence>
<evidence type="ECO:0008006" key="6">
    <source>
        <dbReference type="Google" id="ProtNLM"/>
    </source>
</evidence>
<keyword evidence="5" id="KW-1185">Reference proteome</keyword>
<dbReference type="EMBL" id="JACXVP010000010">
    <property type="protein sequence ID" value="KAG5579289.1"/>
    <property type="molecule type" value="Genomic_DNA"/>
</dbReference>
<dbReference type="InterPro" id="IPR002885">
    <property type="entry name" value="PPR_rpt"/>
</dbReference>
<dbReference type="PROSITE" id="PS51375">
    <property type="entry name" value="PPR"/>
    <property type="match status" value="1"/>
</dbReference>
<evidence type="ECO:0000256" key="1">
    <source>
        <dbReference type="ARBA" id="ARBA00007626"/>
    </source>
</evidence>
<dbReference type="AlphaFoldDB" id="A0A9J5WTZ6"/>
<dbReference type="InterPro" id="IPR011990">
    <property type="entry name" value="TPR-like_helical_dom_sf"/>
</dbReference>
<dbReference type="OrthoDB" id="1742475at2759"/>
<comment type="similarity">
    <text evidence="1">Belongs to the PPR family. P subfamily.</text>
</comment>
<evidence type="ECO:0000313" key="4">
    <source>
        <dbReference type="EMBL" id="KAG5579289.1"/>
    </source>
</evidence>